<dbReference type="SUPFAM" id="SSF50978">
    <property type="entry name" value="WD40 repeat-like"/>
    <property type="match status" value="1"/>
</dbReference>
<feature type="transmembrane region" description="Helical" evidence="7">
    <location>
        <begin position="538"/>
        <end position="561"/>
    </location>
</feature>
<sequence>MDNVNSDHTPDRQNGDRVKLNVGGKLFETTLSTIQSGGPDSLLYALSNRQSDEPNPIFIDRDPDVFSVLLSLLRSNRLPSTASRFSKQELADEALYYGIDSQLKSAMSPPPLQGIDASIVSTVRPAADALPSTFTASSDDGSLWIAHGGQISVYDWNLSHSVTVRTHLDNITSIRHVWSDVAAVGSDYSSGIHFYDLSSSRHVASAHWTDPSDPRIYRATVTAIADSPTTVFSSFVCPHKENSVLLIDKSTLQISSEIGRQSGASSKNMAVGKLTWIPATGVVLGSAIAWGAFGYSGYVRMWDPRSGEVVWETNEPGSGRSARFGDSFADVDVDVDELTLFKICSKSGDIAMADLRNLGEDPWVYMEDKNPSMISSNGNNNGENKLIHCYKNQVFVGRGGSLEVWSGVREGRNGSCSEGLFRRNFVDRVEDSVLFWADIFAAYAMWVMMTYLTNVWKISLVRAAAIVNFFWGTVLMLPLAIQYLVDTIISNYWMLLVSSLAYSAGMGFLTMSTPPVLAGAMGTCSEYKPECIGEGQKILFYTALGLIAFGMSGHLVSIGGFMADQMTDSRAEQVSMRSAKLFFFSFCGVVLVPIIALTAFPYIKPWKIRFGIPAIFTVVATLVFLSGSCSYRRRKPLGSPLTTVFRVFVASALKLFYRIPRNASELYERDNVDEIYVVQHTRSLRCLDKAAIILPGKTLEQQEGNRWRLCRVTEIEETKGLLRMIPICLTFIIPGVVSSIGLTYFLEQADHLNRKVGKLSVPLPILLLFYDIARTQFTNLYAKFLNSFGESQSKKYAPAIGFATSMVLAILCCITAAKVETRRLDVIRSHGLIDKPDDKIPMSMFWLLPQFLLLGGLDGVCEVSIACFFIDQFPPLLFKYVAHIFSGTLGLGTMGGVLSVYLVGIISERKGKQNWFQDTLNKSRLDNYYWVLAALTAANLVLFIVVAILYAFRDSRLENLEETEFEETDGPFEDDAKCCCFC</sequence>
<evidence type="ECO:0000313" key="11">
    <source>
        <dbReference type="Proteomes" id="UP001428341"/>
    </source>
</evidence>
<evidence type="ECO:0000256" key="7">
    <source>
        <dbReference type="SAM" id="Phobius"/>
    </source>
</evidence>
<dbReference type="SUPFAM" id="SSF54695">
    <property type="entry name" value="POZ domain"/>
    <property type="match status" value="1"/>
</dbReference>
<dbReference type="GO" id="GO:0051260">
    <property type="term" value="P:protein homooligomerization"/>
    <property type="evidence" value="ECO:0007669"/>
    <property type="project" value="InterPro"/>
</dbReference>
<protein>
    <submittedName>
        <fullName evidence="10">Uncharacterized protein</fullName>
    </submittedName>
</protein>
<dbReference type="EMBL" id="JBCGBO010000006">
    <property type="protein sequence ID" value="KAK9193469.1"/>
    <property type="molecule type" value="Genomic_DNA"/>
</dbReference>
<dbReference type="AlphaFoldDB" id="A0AAP0QIN7"/>
<keyword evidence="4 7" id="KW-0812">Transmembrane</keyword>
<accession>A0AAP0QIN7</accession>
<dbReference type="InterPro" id="IPR011333">
    <property type="entry name" value="SKP1/BTB/POZ_sf"/>
</dbReference>
<evidence type="ECO:0000256" key="2">
    <source>
        <dbReference type="ARBA" id="ARBA00004906"/>
    </source>
</evidence>
<name>A0AAP0QIN7_9ROSI</name>
<dbReference type="Pfam" id="PF25279">
    <property type="entry name" value="Beta_prop_At2g24240"/>
    <property type="match status" value="1"/>
</dbReference>
<dbReference type="Pfam" id="PF00854">
    <property type="entry name" value="PTR2"/>
    <property type="match status" value="1"/>
</dbReference>
<dbReference type="SUPFAM" id="SSF103473">
    <property type="entry name" value="MFS general substrate transporter"/>
    <property type="match status" value="1"/>
</dbReference>
<evidence type="ECO:0000256" key="3">
    <source>
        <dbReference type="ARBA" id="ARBA00005982"/>
    </source>
</evidence>
<feature type="transmembrane region" description="Helical" evidence="7">
    <location>
        <begin position="581"/>
        <end position="602"/>
    </location>
</feature>
<feature type="domain" description="Potassium channel tetramerisation-type BTB" evidence="8">
    <location>
        <begin position="18"/>
        <end position="102"/>
    </location>
</feature>
<dbReference type="PANTHER" id="PTHR11654">
    <property type="entry name" value="OLIGOPEPTIDE TRANSPORTER-RELATED"/>
    <property type="match status" value="1"/>
</dbReference>
<feature type="transmembrane region" description="Helical" evidence="7">
    <location>
        <begin position="492"/>
        <end position="511"/>
    </location>
</feature>
<dbReference type="Pfam" id="PF02214">
    <property type="entry name" value="BTB_2"/>
    <property type="match status" value="1"/>
</dbReference>
<dbReference type="Gene3D" id="1.20.1250.20">
    <property type="entry name" value="MFS general substrate transporter like domains"/>
    <property type="match status" value="1"/>
</dbReference>
<dbReference type="InterPro" id="IPR000109">
    <property type="entry name" value="POT_fam"/>
</dbReference>
<keyword evidence="6 7" id="KW-0472">Membrane</keyword>
<dbReference type="InterPro" id="IPR036322">
    <property type="entry name" value="WD40_repeat_dom_sf"/>
</dbReference>
<comment type="similarity">
    <text evidence="3">Belongs to the major facilitator superfamily. Proton-dependent oligopeptide transporter (POT/PTR) (TC 2.A.17) family.</text>
</comment>
<dbReference type="Gene3D" id="3.30.710.10">
    <property type="entry name" value="Potassium Channel Kv1.1, Chain A"/>
    <property type="match status" value="1"/>
</dbReference>
<comment type="subcellular location">
    <subcellularLocation>
        <location evidence="1">Membrane</location>
        <topology evidence="1">Multi-pass membrane protein</topology>
    </subcellularLocation>
</comment>
<feature type="transmembrane region" description="Helical" evidence="7">
    <location>
        <begin position="724"/>
        <end position="747"/>
    </location>
</feature>
<evidence type="ECO:0000256" key="5">
    <source>
        <dbReference type="ARBA" id="ARBA00022989"/>
    </source>
</evidence>
<keyword evidence="5 7" id="KW-1133">Transmembrane helix</keyword>
<evidence type="ECO:0000259" key="8">
    <source>
        <dbReference type="Pfam" id="PF02214"/>
    </source>
</evidence>
<feature type="transmembrane region" description="Helical" evidence="7">
    <location>
        <begin position="797"/>
        <end position="819"/>
    </location>
</feature>
<evidence type="ECO:0000256" key="1">
    <source>
        <dbReference type="ARBA" id="ARBA00004141"/>
    </source>
</evidence>
<evidence type="ECO:0000313" key="10">
    <source>
        <dbReference type="EMBL" id="KAK9193469.1"/>
    </source>
</evidence>
<organism evidence="10 11">
    <name type="scientific">Citrus x changshan-huyou</name>
    <dbReference type="NCBI Taxonomy" id="2935761"/>
    <lineage>
        <taxon>Eukaryota</taxon>
        <taxon>Viridiplantae</taxon>
        <taxon>Streptophyta</taxon>
        <taxon>Embryophyta</taxon>
        <taxon>Tracheophyta</taxon>
        <taxon>Spermatophyta</taxon>
        <taxon>Magnoliopsida</taxon>
        <taxon>eudicotyledons</taxon>
        <taxon>Gunneridae</taxon>
        <taxon>Pentapetalae</taxon>
        <taxon>rosids</taxon>
        <taxon>malvids</taxon>
        <taxon>Sapindales</taxon>
        <taxon>Rutaceae</taxon>
        <taxon>Aurantioideae</taxon>
        <taxon>Citrus</taxon>
    </lineage>
</organism>
<feature type="domain" description="At2g24240-like C-terminal beta-propeller" evidence="9">
    <location>
        <begin position="135"/>
        <end position="407"/>
    </location>
</feature>
<dbReference type="GO" id="GO:0016020">
    <property type="term" value="C:membrane"/>
    <property type="evidence" value="ECO:0007669"/>
    <property type="project" value="UniProtKB-SubCell"/>
</dbReference>
<evidence type="ECO:0000256" key="6">
    <source>
        <dbReference type="ARBA" id="ARBA00023136"/>
    </source>
</evidence>
<proteinExistence type="inferred from homology"/>
<keyword evidence="11" id="KW-1185">Reference proteome</keyword>
<reference evidence="10 11" key="1">
    <citation type="submission" date="2024-05" db="EMBL/GenBank/DDBJ databases">
        <title>Haplotype-resolved chromosome-level genome assembly of Huyou (Citrus changshanensis).</title>
        <authorList>
            <person name="Miao C."/>
            <person name="Chen W."/>
            <person name="Wu Y."/>
            <person name="Wang L."/>
            <person name="Zhao S."/>
            <person name="Grierson D."/>
            <person name="Xu C."/>
            <person name="Chen K."/>
        </authorList>
    </citation>
    <scope>NUCLEOTIDE SEQUENCE [LARGE SCALE GENOMIC DNA]</scope>
    <source>
        <strain evidence="10">01-14</strain>
        <tissue evidence="10">Leaf</tissue>
    </source>
</reference>
<comment type="caution">
    <text evidence="10">The sequence shown here is derived from an EMBL/GenBank/DDBJ whole genome shotgun (WGS) entry which is preliminary data.</text>
</comment>
<dbReference type="InterPro" id="IPR036259">
    <property type="entry name" value="MFS_trans_sf"/>
</dbReference>
<comment type="pathway">
    <text evidence="2">Protein modification; protein ubiquitination.</text>
</comment>
<evidence type="ECO:0000259" key="9">
    <source>
        <dbReference type="Pfam" id="PF25279"/>
    </source>
</evidence>
<dbReference type="Proteomes" id="UP001428341">
    <property type="component" value="Unassembled WGS sequence"/>
</dbReference>
<feature type="transmembrane region" description="Helical" evidence="7">
    <location>
        <begin position="464"/>
        <end position="485"/>
    </location>
</feature>
<evidence type="ECO:0000256" key="4">
    <source>
        <dbReference type="ARBA" id="ARBA00022692"/>
    </source>
</evidence>
<feature type="transmembrane region" description="Helical" evidence="7">
    <location>
        <begin position="928"/>
        <end position="952"/>
    </location>
</feature>
<feature type="transmembrane region" description="Helical" evidence="7">
    <location>
        <begin position="433"/>
        <end position="452"/>
    </location>
</feature>
<dbReference type="InterPro" id="IPR057441">
    <property type="entry name" value="Beta_prop_At2g24240"/>
</dbReference>
<feature type="transmembrane region" description="Helical" evidence="7">
    <location>
        <begin position="608"/>
        <end position="625"/>
    </location>
</feature>
<feature type="transmembrane region" description="Helical" evidence="7">
    <location>
        <begin position="276"/>
        <end position="295"/>
    </location>
</feature>
<feature type="transmembrane region" description="Helical" evidence="7">
    <location>
        <begin position="880"/>
        <end position="907"/>
    </location>
</feature>
<dbReference type="InterPro" id="IPR003131">
    <property type="entry name" value="T1-type_BTB"/>
</dbReference>
<feature type="transmembrane region" description="Helical" evidence="7">
    <location>
        <begin position="840"/>
        <end position="860"/>
    </location>
</feature>
<gene>
    <name evidence="10" type="ORF">WN944_004166</name>
</gene>
<dbReference type="GO" id="GO:0022857">
    <property type="term" value="F:transmembrane transporter activity"/>
    <property type="evidence" value="ECO:0007669"/>
    <property type="project" value="InterPro"/>
</dbReference>